<dbReference type="Proteomes" id="UP001521137">
    <property type="component" value="Unassembled WGS sequence"/>
</dbReference>
<dbReference type="CDD" id="cd02970">
    <property type="entry name" value="PRX_like2"/>
    <property type="match status" value="1"/>
</dbReference>
<name>A0ABS9D4Z7_9ALTE</name>
<gene>
    <name evidence="2" type="ORF">L0668_03250</name>
</gene>
<evidence type="ECO:0000259" key="1">
    <source>
        <dbReference type="PROSITE" id="PS51352"/>
    </source>
</evidence>
<comment type="caution">
    <text evidence="2">The sequence shown here is derived from an EMBL/GenBank/DDBJ whole genome shotgun (WGS) entry which is preliminary data.</text>
</comment>
<evidence type="ECO:0000313" key="3">
    <source>
        <dbReference type="Proteomes" id="UP001521137"/>
    </source>
</evidence>
<sequence length="179" mass="20161">MQTAIKPGDNFPEFFVKSKDNLDTPLTRTSPAAGDWQMVVVYRGVHCPKCAEYLNELNALQEKYNNANIDIVAVSGDSVGQLNRFLKEKVDDLKFEVLAGLSEDQMSELGLYISSPRNPEETNHLFPEPCVLVINPENKLHIIDKSNAPFSRPDLEKLLNGIKFIQGNDYPIRGTYQYA</sequence>
<keyword evidence="3" id="KW-1185">Reference proteome</keyword>
<dbReference type="Pfam" id="PF00578">
    <property type="entry name" value="AhpC-TSA"/>
    <property type="match status" value="1"/>
</dbReference>
<protein>
    <submittedName>
        <fullName evidence="2">AhpC/TSA family protein</fullName>
    </submittedName>
</protein>
<dbReference type="RefSeq" id="WP_235310620.1">
    <property type="nucleotide sequence ID" value="NZ_JAKGAS010000001.1"/>
</dbReference>
<dbReference type="InterPro" id="IPR036249">
    <property type="entry name" value="Thioredoxin-like_sf"/>
</dbReference>
<evidence type="ECO:0000313" key="2">
    <source>
        <dbReference type="EMBL" id="MCF2947108.1"/>
    </source>
</evidence>
<reference evidence="2 3" key="1">
    <citation type="submission" date="2022-01" db="EMBL/GenBank/DDBJ databases">
        <title>Paraglaciecola sp. G1-23.</title>
        <authorList>
            <person name="Jin M.S."/>
            <person name="Han D.M."/>
            <person name="Kim H.M."/>
            <person name="Jeon C.O."/>
        </authorList>
    </citation>
    <scope>NUCLEOTIDE SEQUENCE [LARGE SCALE GENOMIC DNA]</scope>
    <source>
        <strain evidence="2 3">G1-23</strain>
    </source>
</reference>
<organism evidence="2 3">
    <name type="scientific">Paraglaciecola algarum</name>
    <dbReference type="NCBI Taxonomy" id="3050085"/>
    <lineage>
        <taxon>Bacteria</taxon>
        <taxon>Pseudomonadati</taxon>
        <taxon>Pseudomonadota</taxon>
        <taxon>Gammaproteobacteria</taxon>
        <taxon>Alteromonadales</taxon>
        <taxon>Alteromonadaceae</taxon>
        <taxon>Paraglaciecola</taxon>
    </lineage>
</organism>
<feature type="domain" description="Thioredoxin" evidence="1">
    <location>
        <begin position="5"/>
        <end position="167"/>
    </location>
</feature>
<proteinExistence type="predicted"/>
<dbReference type="SUPFAM" id="SSF52833">
    <property type="entry name" value="Thioredoxin-like"/>
    <property type="match status" value="1"/>
</dbReference>
<dbReference type="EMBL" id="JAKGAS010000001">
    <property type="protein sequence ID" value="MCF2947108.1"/>
    <property type="molecule type" value="Genomic_DNA"/>
</dbReference>
<dbReference type="InterPro" id="IPR013766">
    <property type="entry name" value="Thioredoxin_domain"/>
</dbReference>
<accession>A0ABS9D4Z7</accession>
<dbReference type="Gene3D" id="3.40.30.10">
    <property type="entry name" value="Glutaredoxin"/>
    <property type="match status" value="1"/>
</dbReference>
<dbReference type="InterPro" id="IPR000866">
    <property type="entry name" value="AhpC/TSA"/>
</dbReference>
<dbReference type="PROSITE" id="PS51352">
    <property type="entry name" value="THIOREDOXIN_2"/>
    <property type="match status" value="1"/>
</dbReference>